<dbReference type="RefSeq" id="WP_217281571.1">
    <property type="nucleotide sequence ID" value="NZ_JAAATY010000038.1"/>
</dbReference>
<evidence type="ECO:0000259" key="9">
    <source>
        <dbReference type="PROSITE" id="PS50850"/>
    </source>
</evidence>
<keyword evidence="2" id="KW-0813">Transport</keyword>
<feature type="transmembrane region" description="Helical" evidence="8">
    <location>
        <begin position="63"/>
        <end position="84"/>
    </location>
</feature>
<evidence type="ECO:0000256" key="8">
    <source>
        <dbReference type="SAM" id="Phobius"/>
    </source>
</evidence>
<comment type="subcellular location">
    <subcellularLocation>
        <location evidence="1">Cell membrane</location>
        <topology evidence="1">Multi-pass membrane protein</topology>
    </subcellularLocation>
</comment>
<name>A0ABX2FGM4_9PSEU</name>
<dbReference type="CDD" id="cd06173">
    <property type="entry name" value="MFS_MefA_like"/>
    <property type="match status" value="1"/>
</dbReference>
<feature type="transmembrane region" description="Helical" evidence="8">
    <location>
        <begin position="120"/>
        <end position="142"/>
    </location>
</feature>
<reference evidence="10 11" key="1">
    <citation type="submission" date="2020-01" db="EMBL/GenBank/DDBJ databases">
        <title>Kibdelosporangium persica a novel Actinomycetes from a hot desert in Iran.</title>
        <authorList>
            <person name="Safaei N."/>
            <person name="Zaburannyi N."/>
            <person name="Mueller R."/>
            <person name="Wink J."/>
        </authorList>
    </citation>
    <scope>NUCLEOTIDE SEQUENCE [LARGE SCALE GENOMIC DNA]</scope>
    <source>
        <strain evidence="10 11">4NS15</strain>
    </source>
</reference>
<keyword evidence="3" id="KW-1003">Cell membrane</keyword>
<dbReference type="Proteomes" id="UP000763557">
    <property type="component" value="Unassembled WGS sequence"/>
</dbReference>
<dbReference type="PROSITE" id="PS50850">
    <property type="entry name" value="MFS"/>
    <property type="match status" value="1"/>
</dbReference>
<evidence type="ECO:0000256" key="7">
    <source>
        <dbReference type="SAM" id="MobiDB-lite"/>
    </source>
</evidence>
<feature type="domain" description="Major facilitator superfamily (MFS) profile" evidence="9">
    <location>
        <begin position="30"/>
        <end position="419"/>
    </location>
</feature>
<feature type="transmembrane region" description="Helical" evidence="8">
    <location>
        <begin position="279"/>
        <end position="299"/>
    </location>
</feature>
<gene>
    <name evidence="10" type="ORF">GC106_76480</name>
</gene>
<feature type="transmembrane region" description="Helical" evidence="8">
    <location>
        <begin position="244"/>
        <end position="267"/>
    </location>
</feature>
<dbReference type="PANTHER" id="PTHR23513:SF6">
    <property type="entry name" value="MAJOR FACILITATOR SUPERFAMILY ASSOCIATED DOMAIN-CONTAINING PROTEIN"/>
    <property type="match status" value="1"/>
</dbReference>
<dbReference type="PANTHER" id="PTHR23513">
    <property type="entry name" value="INTEGRAL MEMBRANE EFFLUX PROTEIN-RELATED"/>
    <property type="match status" value="1"/>
</dbReference>
<evidence type="ECO:0000313" key="10">
    <source>
        <dbReference type="EMBL" id="NRN70383.1"/>
    </source>
</evidence>
<evidence type="ECO:0000256" key="5">
    <source>
        <dbReference type="ARBA" id="ARBA00022989"/>
    </source>
</evidence>
<comment type="caution">
    <text evidence="10">The sequence shown here is derived from an EMBL/GenBank/DDBJ whole genome shotgun (WGS) entry which is preliminary data.</text>
</comment>
<protein>
    <submittedName>
        <fullName evidence="10">MFS transporter permease</fullName>
    </submittedName>
</protein>
<accession>A0ABX2FGM4</accession>
<feature type="region of interest" description="Disordered" evidence="7">
    <location>
        <begin position="1"/>
        <end position="21"/>
    </location>
</feature>
<feature type="transmembrane region" description="Helical" evidence="8">
    <location>
        <begin position="34"/>
        <end position="57"/>
    </location>
</feature>
<evidence type="ECO:0000256" key="4">
    <source>
        <dbReference type="ARBA" id="ARBA00022692"/>
    </source>
</evidence>
<feature type="transmembrane region" description="Helical" evidence="8">
    <location>
        <begin position="391"/>
        <end position="413"/>
    </location>
</feature>
<keyword evidence="5 8" id="KW-1133">Transmembrane helix</keyword>
<organism evidence="10 11">
    <name type="scientific">Kibdelosporangium persicum</name>
    <dbReference type="NCBI Taxonomy" id="2698649"/>
    <lineage>
        <taxon>Bacteria</taxon>
        <taxon>Bacillati</taxon>
        <taxon>Actinomycetota</taxon>
        <taxon>Actinomycetes</taxon>
        <taxon>Pseudonocardiales</taxon>
        <taxon>Pseudonocardiaceae</taxon>
        <taxon>Kibdelosporangium</taxon>
    </lineage>
</organism>
<feature type="transmembrane region" description="Helical" evidence="8">
    <location>
        <begin position="163"/>
        <end position="186"/>
    </location>
</feature>
<dbReference type="InterPro" id="IPR010290">
    <property type="entry name" value="TM_effector"/>
</dbReference>
<keyword evidence="4 8" id="KW-0812">Transmembrane</keyword>
<evidence type="ECO:0000256" key="3">
    <source>
        <dbReference type="ARBA" id="ARBA00022475"/>
    </source>
</evidence>
<keyword evidence="11" id="KW-1185">Reference proteome</keyword>
<keyword evidence="6 8" id="KW-0472">Membrane</keyword>
<feature type="transmembrane region" description="Helical" evidence="8">
    <location>
        <begin position="320"/>
        <end position="340"/>
    </location>
</feature>
<dbReference type="InterPro" id="IPR020846">
    <property type="entry name" value="MFS_dom"/>
</dbReference>
<sequence length="435" mass="44798">MYDARTEPWETEVDSTDIAGSPVGTGSRRSLGAVYVAGAVSAMGTQMTLLALPWLILQSTGSATMTGLVFAVQVLPMALLGFLGGEVIQRLGARRTMLLADAARGPIIALVPALSAMDMLGFGVLLVIVAVLGVLGVPYFAAQRVLATELAGSDQKALTRANSVLEGGFNTAAFAGPAVAGVLIALLGAEQVLWFDAASFGLSCLLLWRFVPRDAGSAQPAGTARKGMLAGVRVLLADDFLRPVMASTVTFGFLVRILGIALPLLAFDRFGGDAAIGGLLVGGFGAGALIGSLISYLIANRLSTARQMSLATIQLVLPMWVLLAPVPVGVLVVALALSGASLPLSNAPFFSILVTRFPGEIRAKVVQSVITISNIAGPLGFLTGGVVMDRFGIAATLLILAALSSLAAVNLLLALRRLNRPPGTARRAVPGLDMS</sequence>
<evidence type="ECO:0000256" key="2">
    <source>
        <dbReference type="ARBA" id="ARBA00022448"/>
    </source>
</evidence>
<evidence type="ECO:0000313" key="11">
    <source>
        <dbReference type="Proteomes" id="UP000763557"/>
    </source>
</evidence>
<evidence type="ECO:0000256" key="6">
    <source>
        <dbReference type="ARBA" id="ARBA00023136"/>
    </source>
</evidence>
<proteinExistence type="predicted"/>
<dbReference type="EMBL" id="JAAATY010000038">
    <property type="protein sequence ID" value="NRN70383.1"/>
    <property type="molecule type" value="Genomic_DNA"/>
</dbReference>
<evidence type="ECO:0000256" key="1">
    <source>
        <dbReference type="ARBA" id="ARBA00004651"/>
    </source>
</evidence>
<dbReference type="Pfam" id="PF05977">
    <property type="entry name" value="MFS_3"/>
    <property type="match status" value="1"/>
</dbReference>